<dbReference type="PRINTS" id="PR01705">
    <property type="entry name" value="TSP1REPEAT"/>
</dbReference>
<evidence type="ECO:0000313" key="8">
    <source>
        <dbReference type="EMBL" id="KAF3700634.1"/>
    </source>
</evidence>
<dbReference type="InterPro" id="IPR036383">
    <property type="entry name" value="TSP1_rpt_sf"/>
</dbReference>
<reference evidence="9" key="2">
    <citation type="submission" date="2019-02" db="EMBL/GenBank/DDBJ databases">
        <title>Opniocepnalus argus Var Kimnra genome.</title>
        <authorList>
            <person name="Zhou C."/>
            <person name="Xiao S."/>
        </authorList>
    </citation>
    <scope>NUCLEOTIDE SEQUENCE [LARGE SCALE GENOMIC DNA]</scope>
</reference>
<reference evidence="8 9" key="1">
    <citation type="submission" date="2019-02" db="EMBL/GenBank/DDBJ databases">
        <title>Opniocepnalus argus genome.</title>
        <authorList>
            <person name="Zhou C."/>
            <person name="Xiao S."/>
        </authorList>
    </citation>
    <scope>NUCLEOTIDE SEQUENCE [LARGE SCALE GENOMIC DNA]</scope>
    <source>
        <strain evidence="8">OARG1902GOOAL</strain>
        <tissue evidence="8">Muscle</tissue>
    </source>
</reference>
<keyword evidence="9" id="KW-1185">Reference proteome</keyword>
<dbReference type="Pfam" id="PF18487">
    <property type="entry name" value="TSR"/>
    <property type="match status" value="1"/>
</dbReference>
<gene>
    <name evidence="8" type="ORF">EXN66_Car016321</name>
</gene>
<dbReference type="FunFam" id="2.20.100.10:FF:000001">
    <property type="entry name" value="semaphorin-5A isoform X1"/>
    <property type="match status" value="5"/>
</dbReference>
<protein>
    <submittedName>
        <fullName evidence="8">Properdin Complement factor P</fullName>
    </submittedName>
</protein>
<name>A0A6G1QDY4_CHAAH</name>
<evidence type="ECO:0000256" key="6">
    <source>
        <dbReference type="SAM" id="MobiDB-lite"/>
    </source>
</evidence>
<evidence type="ECO:0000256" key="7">
    <source>
        <dbReference type="SAM" id="SignalP"/>
    </source>
</evidence>
<keyword evidence="2" id="KW-0964">Secreted</keyword>
<dbReference type="SUPFAM" id="SSF82895">
    <property type="entry name" value="TSP-1 type 1 repeat"/>
    <property type="match status" value="10"/>
</dbReference>
<organism evidence="8 9">
    <name type="scientific">Channa argus</name>
    <name type="common">Northern snakehead</name>
    <name type="synonym">Ophicephalus argus</name>
    <dbReference type="NCBI Taxonomy" id="215402"/>
    <lineage>
        <taxon>Eukaryota</taxon>
        <taxon>Metazoa</taxon>
        <taxon>Chordata</taxon>
        <taxon>Craniata</taxon>
        <taxon>Vertebrata</taxon>
        <taxon>Euteleostomi</taxon>
        <taxon>Actinopterygii</taxon>
        <taxon>Neopterygii</taxon>
        <taxon>Teleostei</taxon>
        <taxon>Neoteleostei</taxon>
        <taxon>Acanthomorphata</taxon>
        <taxon>Anabantaria</taxon>
        <taxon>Anabantiformes</taxon>
        <taxon>Channoidei</taxon>
        <taxon>Channidae</taxon>
        <taxon>Channa</taxon>
    </lineage>
</organism>
<dbReference type="EMBL" id="CM015726">
    <property type="protein sequence ID" value="KAF3700634.1"/>
    <property type="molecule type" value="Genomic_DNA"/>
</dbReference>
<dbReference type="AlphaFoldDB" id="A0A6G1QDY4"/>
<comment type="subcellular location">
    <subcellularLocation>
        <location evidence="1">Secreted</location>
    </subcellularLocation>
</comment>
<dbReference type="Pfam" id="PF22195">
    <property type="entry name" value="TSP1_CFP_C"/>
    <property type="match status" value="1"/>
</dbReference>
<dbReference type="InterPro" id="IPR000884">
    <property type="entry name" value="TSP1_rpt"/>
</dbReference>
<dbReference type="SMART" id="SM00209">
    <property type="entry name" value="TSP1"/>
    <property type="match status" value="10"/>
</dbReference>
<dbReference type="InterPro" id="IPR054019">
    <property type="entry name" value="CFP_TSR_C"/>
</dbReference>
<evidence type="ECO:0000256" key="5">
    <source>
        <dbReference type="ARBA" id="ARBA00023157"/>
    </source>
</evidence>
<dbReference type="Gene3D" id="2.20.100.10">
    <property type="entry name" value="Thrombospondin type-1 (TSP1) repeat"/>
    <property type="match status" value="10"/>
</dbReference>
<feature type="region of interest" description="Disordered" evidence="6">
    <location>
        <begin position="446"/>
        <end position="469"/>
    </location>
</feature>
<evidence type="ECO:0000256" key="4">
    <source>
        <dbReference type="ARBA" id="ARBA00022737"/>
    </source>
</evidence>
<dbReference type="Proteomes" id="UP000503349">
    <property type="component" value="Chromosome 15"/>
</dbReference>
<keyword evidence="5" id="KW-1015">Disulfide bond</keyword>
<dbReference type="InterPro" id="IPR049536">
    <property type="entry name" value="CFP_TSR-0"/>
</dbReference>
<evidence type="ECO:0000256" key="3">
    <source>
        <dbReference type="ARBA" id="ARBA00022729"/>
    </source>
</evidence>
<sequence>MKVLLVLILLLVSVDRSECVRCFARFDLTSGQCDEELGNVDEDDCCQNPHYGYKTADGACQSCGPPVWSSWSSWSQCNVLCGDGVRQRNRTCFGIGESECDNAKDNLQMEPCNGTCCNTEGWGLWLNWSPCSVTCGGGGVRKRERVCSSSLECRSACSGPSGEAETCPTLNTCPVHGGWSSWSGWSDCSGSCINGERGDLPSRRRYRSCSNPIPSNNTVPPGDSCPGDNIQEQNCSELPNCPVDGNWGGWSPPEPCTVTCGEGLQLSTRTCNNPVPKYGGRFCEGTSAKTTICQSPCPVDGFWSGWSNWGECSSSCISQDRIPTRTRHRSCSNPAPSSKPPGRPCQGDDREIENCSHQPYCSVDGVWGSWSPFTSCSITCGEGLQLSTRMCNNPVPKYGGRFCEGTSAKTTVCQSPCPVDGFWSGWSNWGECSSSCISQGRIPTRTRQRSCSNPAPSSKPPGRPCQGDDREIENCSHQPHCSVDGVWGSWSPFTPCPVTCGVGLQVSNRNCDSPAPKHGGQPCPGERHRTSICTTSIHCPVDGVWSEWSQWSLCKRPNRDIRCKQLGGSQSRERWCLHRAHNGSICSGNLLTDRRVCYDVDKCVLKGTWEGWEPWTPCKPLCGENSKRVRKRYCKPDYSGYDPVTTRLKEEATFSGTPLADCGPMASADKYEKQTCHNAPACP</sequence>
<dbReference type="PANTHER" id="PTHR22906:SF43">
    <property type="entry name" value="PROPERDIN"/>
    <property type="match status" value="1"/>
</dbReference>
<evidence type="ECO:0000313" key="9">
    <source>
        <dbReference type="Proteomes" id="UP000503349"/>
    </source>
</evidence>
<dbReference type="PROSITE" id="PS50092">
    <property type="entry name" value="TSP1"/>
    <property type="match status" value="10"/>
</dbReference>
<dbReference type="InterPro" id="IPR052065">
    <property type="entry name" value="Compl_asym_regulator"/>
</dbReference>
<keyword evidence="3 7" id="KW-0732">Signal</keyword>
<evidence type="ECO:0000256" key="1">
    <source>
        <dbReference type="ARBA" id="ARBA00004613"/>
    </source>
</evidence>
<keyword evidence="4" id="KW-0677">Repeat</keyword>
<dbReference type="Pfam" id="PF00090">
    <property type="entry name" value="TSP_1"/>
    <property type="match status" value="9"/>
</dbReference>
<dbReference type="PANTHER" id="PTHR22906">
    <property type="entry name" value="PROPERDIN"/>
    <property type="match status" value="1"/>
</dbReference>
<feature type="signal peptide" evidence="7">
    <location>
        <begin position="1"/>
        <end position="19"/>
    </location>
</feature>
<dbReference type="FunFam" id="2.20.100.10:FF:000007">
    <property type="entry name" value="Thrombospondin 1"/>
    <property type="match status" value="1"/>
</dbReference>
<proteinExistence type="predicted"/>
<evidence type="ECO:0000256" key="2">
    <source>
        <dbReference type="ARBA" id="ARBA00022525"/>
    </source>
</evidence>
<feature type="chain" id="PRO_5026345558" evidence="7">
    <location>
        <begin position="20"/>
        <end position="683"/>
    </location>
</feature>
<accession>A0A6G1QDY4</accession>
<feature type="region of interest" description="Disordered" evidence="6">
    <location>
        <begin position="326"/>
        <end position="348"/>
    </location>
</feature>